<evidence type="ECO:0000313" key="1">
    <source>
        <dbReference type="EMBL" id="AMK75015.1"/>
    </source>
</evidence>
<dbReference type="InterPro" id="IPR046154">
    <property type="entry name" value="DUF6156"/>
</dbReference>
<evidence type="ECO:0008006" key="3">
    <source>
        <dbReference type="Google" id="ProtNLM"/>
    </source>
</evidence>
<keyword evidence="2" id="KW-1185">Reference proteome</keyword>
<dbReference type="EMBL" id="CP014476">
    <property type="protein sequence ID" value="AMK75015.1"/>
    <property type="molecule type" value="Genomic_DNA"/>
</dbReference>
<evidence type="ECO:0000313" key="2">
    <source>
        <dbReference type="Proteomes" id="UP000030512"/>
    </source>
</evidence>
<protein>
    <recommendedName>
        <fullName evidence="3">Sugar-binding protein</fullName>
    </recommendedName>
</protein>
<proteinExistence type="predicted"/>
<reference evidence="1 2" key="1">
    <citation type="journal article" date="2015" name="Environ. Microbiol.">
        <title>Methane oxidation coupled to nitrate reduction under hypoxia by the Gammaproteobacterium Methylomonas denitrificans, sp. nov. type strain FJG1.</title>
        <authorList>
            <person name="Kits K.D."/>
            <person name="Klotz M.G."/>
            <person name="Stein L.Y."/>
        </authorList>
    </citation>
    <scope>NUCLEOTIDE SEQUENCE [LARGE SCALE GENOMIC DNA]</scope>
    <source>
        <strain evidence="1 2">FJG1</strain>
    </source>
</reference>
<gene>
    <name evidence="1" type="ORF">JT25_000700</name>
</gene>
<dbReference type="STRING" id="1538553.JT25_000700"/>
<dbReference type="AlphaFoldDB" id="A0A140E3P1"/>
<dbReference type="RefSeq" id="WP_036279493.1">
    <property type="nucleotide sequence ID" value="NZ_CP014476.1"/>
</dbReference>
<dbReference type="Pfam" id="PF19653">
    <property type="entry name" value="DUF6156"/>
    <property type="match status" value="1"/>
</dbReference>
<organism evidence="1 2">
    <name type="scientific">Methylomonas denitrificans</name>
    <dbReference type="NCBI Taxonomy" id="1538553"/>
    <lineage>
        <taxon>Bacteria</taxon>
        <taxon>Pseudomonadati</taxon>
        <taxon>Pseudomonadota</taxon>
        <taxon>Gammaproteobacteria</taxon>
        <taxon>Methylococcales</taxon>
        <taxon>Methylococcaceae</taxon>
        <taxon>Methylomonas</taxon>
    </lineage>
</organism>
<dbReference type="OrthoDB" id="8563989at2"/>
<dbReference type="KEGG" id="mdn:JT25_000700"/>
<accession>A0A140E3P1</accession>
<sequence length="102" mass="11603">MELENCDCRYFISYSGVKLPLKLVNELADESHLENRNTYFRGCYDADQRLLLLEKLVYGDVELRHVYTYHPNGTLAEAEITDADGEINVLRFDEAGVGLAAD</sequence>
<name>A0A140E3P1_9GAMM</name>
<dbReference type="Proteomes" id="UP000030512">
    <property type="component" value="Chromosome"/>
</dbReference>